<keyword evidence="6" id="KW-0862">Zinc</keyword>
<feature type="region of interest" description="Disordered" evidence="12">
    <location>
        <begin position="1"/>
        <end position="41"/>
    </location>
</feature>
<dbReference type="SUPFAM" id="SSF52374">
    <property type="entry name" value="Nucleotidylyl transferase"/>
    <property type="match status" value="1"/>
</dbReference>
<evidence type="ECO:0000256" key="1">
    <source>
        <dbReference type="ARBA" id="ARBA00001947"/>
    </source>
</evidence>
<evidence type="ECO:0000256" key="2">
    <source>
        <dbReference type="ARBA" id="ARBA00012832"/>
    </source>
</evidence>
<dbReference type="SUPFAM" id="SSF47323">
    <property type="entry name" value="Anticodon-binding domain of a subclass of class I aminoacyl-tRNA synthetases"/>
    <property type="match status" value="1"/>
</dbReference>
<evidence type="ECO:0000256" key="3">
    <source>
        <dbReference type="ARBA" id="ARBA00022598"/>
    </source>
</evidence>
<evidence type="ECO:0000256" key="10">
    <source>
        <dbReference type="ARBA" id="ARBA00031499"/>
    </source>
</evidence>
<dbReference type="CDD" id="cd00672">
    <property type="entry name" value="CysRS_core"/>
    <property type="match status" value="1"/>
</dbReference>
<evidence type="ECO:0000256" key="11">
    <source>
        <dbReference type="SAM" id="Coils"/>
    </source>
</evidence>
<dbReference type="Proteomes" id="UP001165120">
    <property type="component" value="Unassembled WGS sequence"/>
</dbReference>
<evidence type="ECO:0000256" key="9">
    <source>
        <dbReference type="ARBA" id="ARBA00023146"/>
    </source>
</evidence>
<evidence type="ECO:0000256" key="5">
    <source>
        <dbReference type="ARBA" id="ARBA00022741"/>
    </source>
</evidence>
<evidence type="ECO:0000256" key="7">
    <source>
        <dbReference type="ARBA" id="ARBA00022840"/>
    </source>
</evidence>
<dbReference type="EC" id="6.1.1.16" evidence="2"/>
<dbReference type="EMBL" id="BSXN01000474">
    <property type="protein sequence ID" value="GME68717.1"/>
    <property type="molecule type" value="Genomic_DNA"/>
</dbReference>
<sequence>MSSEQSTIPTPGSNKQPEWFKPVTNNSTNTGDDNNVDSEQNPVTPVLKLYNSLTRSKVPFIPKSSDEVTWYSCGPTVYNSSHMGHARNYVTIDMNRRILQDYFGYNVKFIQNVTDIDDKIIIRARQEYLFEEFSKDFTGDDKVNQILIKKASESLQNYIEKNIQKTYPVKDSSEFKEWVKKIDVNEEKLKNPKLPMHIKAIELSLHAIENPANYTIDKFLESTKDIVVPLLDKELGSTITDPTIFRNTAAFWENNFDNDMKRLNVLPPTITTRVSEYIPEIIEFVEKIIANGFGYQTSDGSVYFNSGKFDKDPNHDYAKLQPWNKGDMDLIEDGEGSLSANAGGKLNPADFALWKSSKPGEPFWDSPWGQGRPGWHIECSVMASDFVGESMDIHSGGIDLAFPHHDNELAQSEAHFGCKQWVNYFLHTGHLHIEGQKMSKSLKNFITIDEALEKYSSRQLRLCFALVQWNNPLDFKESLLQEVKNSESTLNNFFKNIRALKSDYEHKISKGELISKKLSILEKNLIFKDLKRIERQVNSSFCDNLSTPLVIRSILELIAITNTYISNVGSEIRIEPLLQICQFITKILRVLGFNMRQDNLGWLEEEDGDVGSAGNKEDIIMPYVKVLSNFRDLVRKVAINKEDYKILLETCDEIRDKDLIELNISLDDRSDNQGALIKFLNNGEKLELLRQQEEKQKLIEAKLAKKLQQLKLKEQENLIKLEKSKVSPFEMFKINEFKDLYSEWDNETGLPVKLINGEEVTKSAKKKLVKLYEQQKKLHDEYLKNQSK</sequence>
<keyword evidence="9" id="KW-0030">Aminoacyl-tRNA synthetase</keyword>
<dbReference type="PRINTS" id="PR00983">
    <property type="entry name" value="TRNASYNTHCYS"/>
</dbReference>
<dbReference type="PANTHER" id="PTHR10890:SF3">
    <property type="entry name" value="CYSTEINE--TRNA LIGASE, CYTOPLASMIC"/>
    <property type="match status" value="1"/>
</dbReference>
<evidence type="ECO:0000256" key="12">
    <source>
        <dbReference type="SAM" id="MobiDB-lite"/>
    </source>
</evidence>
<dbReference type="InterPro" id="IPR014729">
    <property type="entry name" value="Rossmann-like_a/b/a_fold"/>
</dbReference>
<accession>A0A9W6SY77</accession>
<dbReference type="GO" id="GO:0005524">
    <property type="term" value="F:ATP binding"/>
    <property type="evidence" value="ECO:0007669"/>
    <property type="project" value="UniProtKB-KW"/>
</dbReference>
<keyword evidence="7" id="KW-0067">ATP-binding</keyword>
<dbReference type="HAMAP" id="MF_00041">
    <property type="entry name" value="Cys_tRNA_synth"/>
    <property type="match status" value="1"/>
</dbReference>
<keyword evidence="15" id="KW-1185">Reference proteome</keyword>
<dbReference type="Pfam" id="PF01406">
    <property type="entry name" value="tRNA-synt_1e"/>
    <property type="match status" value="1"/>
</dbReference>
<keyword evidence="5" id="KW-0547">Nucleotide-binding</keyword>
<dbReference type="InterPro" id="IPR024909">
    <property type="entry name" value="Cys-tRNA/MSH_ligase"/>
</dbReference>
<dbReference type="GO" id="GO:0046872">
    <property type="term" value="F:metal ion binding"/>
    <property type="evidence" value="ECO:0007669"/>
    <property type="project" value="UniProtKB-KW"/>
</dbReference>
<keyword evidence="3" id="KW-0436">Ligase</keyword>
<dbReference type="InterPro" id="IPR032678">
    <property type="entry name" value="tRNA-synt_1_cat_dom"/>
</dbReference>
<keyword evidence="8" id="KW-0648">Protein biosynthesis</keyword>
<keyword evidence="11" id="KW-0175">Coiled coil</keyword>
<evidence type="ECO:0000256" key="4">
    <source>
        <dbReference type="ARBA" id="ARBA00022723"/>
    </source>
</evidence>
<evidence type="ECO:0000313" key="14">
    <source>
        <dbReference type="EMBL" id="GME68717.1"/>
    </source>
</evidence>
<reference evidence="14" key="1">
    <citation type="submission" date="2023-04" db="EMBL/GenBank/DDBJ databases">
        <title>Candida boidinii NBRC 10035.</title>
        <authorList>
            <person name="Ichikawa N."/>
            <person name="Sato H."/>
            <person name="Tonouchi N."/>
        </authorList>
    </citation>
    <scope>NUCLEOTIDE SEQUENCE</scope>
    <source>
        <strain evidence="14">NBRC 10035</strain>
    </source>
</reference>
<evidence type="ECO:0000313" key="15">
    <source>
        <dbReference type="Proteomes" id="UP001165120"/>
    </source>
</evidence>
<feature type="domain" description="tRNA synthetases class I catalytic" evidence="13">
    <location>
        <begin position="63"/>
        <end position="484"/>
    </location>
</feature>
<dbReference type="GO" id="GO:0004817">
    <property type="term" value="F:cysteine-tRNA ligase activity"/>
    <property type="evidence" value="ECO:0007669"/>
    <property type="project" value="UniProtKB-EC"/>
</dbReference>
<organism evidence="14 15">
    <name type="scientific">Candida boidinii</name>
    <name type="common">Yeast</name>
    <dbReference type="NCBI Taxonomy" id="5477"/>
    <lineage>
        <taxon>Eukaryota</taxon>
        <taxon>Fungi</taxon>
        <taxon>Dikarya</taxon>
        <taxon>Ascomycota</taxon>
        <taxon>Saccharomycotina</taxon>
        <taxon>Pichiomycetes</taxon>
        <taxon>Pichiales</taxon>
        <taxon>Pichiaceae</taxon>
        <taxon>Ogataea</taxon>
        <taxon>Ogataea/Candida clade</taxon>
    </lineage>
</organism>
<evidence type="ECO:0000259" key="13">
    <source>
        <dbReference type="Pfam" id="PF01406"/>
    </source>
</evidence>
<comment type="caution">
    <text evidence="14">The sequence shown here is derived from an EMBL/GenBank/DDBJ whole genome shotgun (WGS) entry which is preliminary data.</text>
</comment>
<dbReference type="Gene3D" id="3.40.50.620">
    <property type="entry name" value="HUPs"/>
    <property type="match status" value="1"/>
</dbReference>
<feature type="coiled-coil region" evidence="11">
    <location>
        <begin position="689"/>
        <end position="724"/>
    </location>
</feature>
<dbReference type="InterPro" id="IPR009080">
    <property type="entry name" value="tRNAsynth_Ia_anticodon-bd"/>
</dbReference>
<proteinExistence type="inferred from homology"/>
<dbReference type="GO" id="GO:0005737">
    <property type="term" value="C:cytoplasm"/>
    <property type="evidence" value="ECO:0007669"/>
    <property type="project" value="TreeGrafter"/>
</dbReference>
<dbReference type="NCBIfam" id="TIGR00435">
    <property type="entry name" value="cysS"/>
    <property type="match status" value="1"/>
</dbReference>
<evidence type="ECO:0000256" key="6">
    <source>
        <dbReference type="ARBA" id="ARBA00022833"/>
    </source>
</evidence>
<feature type="compositionally biased region" description="Low complexity" evidence="12">
    <location>
        <begin position="23"/>
        <end position="33"/>
    </location>
</feature>
<keyword evidence="4" id="KW-0479">Metal-binding</keyword>
<name>A0A9W6SY77_CANBO</name>
<dbReference type="AlphaFoldDB" id="A0A9W6SY77"/>
<evidence type="ECO:0000256" key="8">
    <source>
        <dbReference type="ARBA" id="ARBA00022917"/>
    </source>
</evidence>
<protein>
    <recommendedName>
        <fullName evidence="2">cysteine--tRNA ligase</fullName>
        <ecNumber evidence="2">6.1.1.16</ecNumber>
    </recommendedName>
    <alternativeName>
        <fullName evidence="10">Cysteinyl-tRNA synthetase</fullName>
    </alternativeName>
</protein>
<feature type="compositionally biased region" description="Polar residues" evidence="12">
    <location>
        <begin position="1"/>
        <end position="16"/>
    </location>
</feature>
<gene>
    <name evidence="14" type="ORF">Cboi02_000181800</name>
</gene>
<dbReference type="InterPro" id="IPR015803">
    <property type="entry name" value="Cys-tRNA-ligase"/>
</dbReference>
<dbReference type="PANTHER" id="PTHR10890">
    <property type="entry name" value="CYSTEINYL-TRNA SYNTHETASE"/>
    <property type="match status" value="1"/>
</dbReference>
<dbReference type="GO" id="GO:0006423">
    <property type="term" value="P:cysteinyl-tRNA aminoacylation"/>
    <property type="evidence" value="ECO:0007669"/>
    <property type="project" value="InterPro"/>
</dbReference>
<dbReference type="Gene3D" id="1.20.120.1910">
    <property type="entry name" value="Cysteine-tRNA ligase, C-terminal anti-codon recognition domain"/>
    <property type="match status" value="1"/>
</dbReference>
<comment type="cofactor">
    <cofactor evidence="1">
        <name>Zn(2+)</name>
        <dbReference type="ChEBI" id="CHEBI:29105"/>
    </cofactor>
</comment>